<gene>
    <name evidence="1" type="ORF">UFOPK2579_01882</name>
</gene>
<name>A0A6J6RC30_9ZZZZ</name>
<protein>
    <submittedName>
        <fullName evidence="1">Unannotated protein</fullName>
    </submittedName>
</protein>
<accession>A0A6J6RC30</accession>
<dbReference type="EMBL" id="CAEZXR010000240">
    <property type="protein sequence ID" value="CAB4719503.1"/>
    <property type="molecule type" value="Genomic_DNA"/>
</dbReference>
<evidence type="ECO:0000313" key="1">
    <source>
        <dbReference type="EMBL" id="CAB4719503.1"/>
    </source>
</evidence>
<reference evidence="1" key="1">
    <citation type="submission" date="2020-05" db="EMBL/GenBank/DDBJ databases">
        <authorList>
            <person name="Chiriac C."/>
            <person name="Salcher M."/>
            <person name="Ghai R."/>
            <person name="Kavagutti S V."/>
        </authorList>
    </citation>
    <scope>NUCLEOTIDE SEQUENCE</scope>
</reference>
<proteinExistence type="predicted"/>
<organism evidence="1">
    <name type="scientific">freshwater metagenome</name>
    <dbReference type="NCBI Taxonomy" id="449393"/>
    <lineage>
        <taxon>unclassified sequences</taxon>
        <taxon>metagenomes</taxon>
        <taxon>ecological metagenomes</taxon>
    </lineage>
</organism>
<sequence>MKKAIAAGIALAVVVLVTVVGWRAVASDDDQTARGTCDTGTYQLEVGKDDGALEVTFELQSAAVGEAWNVVVEQDGTPILNSDRQTDEDAELDIDVIAADDRGDEFSVTATRDDGVTCSASLTR</sequence>
<dbReference type="AlphaFoldDB" id="A0A6J6RC30"/>